<gene>
    <name evidence="2" type="ORF">INH39_24655</name>
</gene>
<dbReference type="Proteomes" id="UP000831532">
    <property type="component" value="Chromosome"/>
</dbReference>
<keyword evidence="1" id="KW-0472">Membrane</keyword>
<keyword evidence="1" id="KW-1133">Transmembrane helix</keyword>
<proteinExistence type="predicted"/>
<evidence type="ECO:0000313" key="3">
    <source>
        <dbReference type="Proteomes" id="UP000831532"/>
    </source>
</evidence>
<protein>
    <recommendedName>
        <fullName evidence="4">DUF3592 domain-containing protein</fullName>
    </recommendedName>
</protein>
<accession>A0ABY4A1I1</accession>
<dbReference type="EMBL" id="CP063361">
    <property type="protein sequence ID" value="UOD28611.1"/>
    <property type="molecule type" value="Genomic_DNA"/>
</dbReference>
<name>A0ABY4A1I1_9BURK</name>
<keyword evidence="1" id="KW-0812">Transmembrane</keyword>
<reference evidence="2 3" key="1">
    <citation type="submission" date="2020-10" db="EMBL/GenBank/DDBJ databases">
        <title>Genome analysis of Massilia species.</title>
        <authorList>
            <person name="Jung D.-H."/>
        </authorList>
    </citation>
    <scope>NUCLEOTIDE SEQUENCE [LARGE SCALE GENOMIC DNA]</scope>
    <source>
        <strain evidence="3">sipir</strain>
    </source>
</reference>
<evidence type="ECO:0000313" key="2">
    <source>
        <dbReference type="EMBL" id="UOD28611.1"/>
    </source>
</evidence>
<feature type="transmembrane region" description="Helical" evidence="1">
    <location>
        <begin position="142"/>
        <end position="167"/>
    </location>
</feature>
<organism evidence="2 3">
    <name type="scientific">Massilia violaceinigra</name>
    <dbReference type="NCBI Taxonomy" id="2045208"/>
    <lineage>
        <taxon>Bacteria</taxon>
        <taxon>Pseudomonadati</taxon>
        <taxon>Pseudomonadota</taxon>
        <taxon>Betaproteobacteria</taxon>
        <taxon>Burkholderiales</taxon>
        <taxon>Oxalobacteraceae</taxon>
        <taxon>Telluria group</taxon>
        <taxon>Massilia</taxon>
    </lineage>
</organism>
<feature type="transmembrane region" description="Helical" evidence="1">
    <location>
        <begin position="6"/>
        <end position="27"/>
    </location>
</feature>
<sequence>MTIFDGVRRGAVFLAVVLTIISAVIVWEEETNFGFLYEIDRPRQSQGLSAFCDYHVDGSHLLSRETDDGRSYGISLCFKASMSADGRMLVEYLDEGGVIRMGIPHSDEVQKYMRQIGKDFHQTSAEMLAAKDGMDKRRHSQLLSGAAVILVGLLFFWLFMLVVGLLINSMPSLRNIEPSHEE</sequence>
<evidence type="ECO:0000256" key="1">
    <source>
        <dbReference type="SAM" id="Phobius"/>
    </source>
</evidence>
<evidence type="ECO:0008006" key="4">
    <source>
        <dbReference type="Google" id="ProtNLM"/>
    </source>
</evidence>
<dbReference type="RefSeq" id="WP_243489763.1">
    <property type="nucleotide sequence ID" value="NZ_CP063361.1"/>
</dbReference>
<keyword evidence="3" id="KW-1185">Reference proteome</keyword>